<dbReference type="SUPFAM" id="SSF54909">
    <property type="entry name" value="Dimeric alpha+beta barrel"/>
    <property type="match status" value="1"/>
</dbReference>
<dbReference type="Pfam" id="PF07045">
    <property type="entry name" value="DUF1330"/>
    <property type="match status" value="1"/>
</dbReference>
<accession>A0A090QLN6</accession>
<comment type="caution">
    <text evidence="2">The sequence shown here is derived from an EMBL/GenBank/DDBJ whole genome shotgun (WGS) entry which is preliminary data.</text>
</comment>
<organism evidence="2 3">
    <name type="scientific">Photobacterium aphoticum</name>
    <dbReference type="NCBI Taxonomy" id="754436"/>
    <lineage>
        <taxon>Bacteria</taxon>
        <taxon>Pseudomonadati</taxon>
        <taxon>Pseudomonadota</taxon>
        <taxon>Gammaproteobacteria</taxon>
        <taxon>Vibrionales</taxon>
        <taxon>Vibrionaceae</taxon>
        <taxon>Photobacterium</taxon>
    </lineage>
</organism>
<name>A0A090QLN6_9GAMM</name>
<gene>
    <name evidence="2" type="ORF">JCM19237_1997</name>
</gene>
<dbReference type="Gene3D" id="3.30.70.100">
    <property type="match status" value="1"/>
</dbReference>
<feature type="domain" description="DUF1330" evidence="1">
    <location>
        <begin position="47"/>
        <end position="127"/>
    </location>
</feature>
<dbReference type="eggNOG" id="COG5470">
    <property type="taxonomic scope" value="Bacteria"/>
</dbReference>
<dbReference type="EMBL" id="BBMN01000003">
    <property type="protein sequence ID" value="GAL03846.1"/>
    <property type="molecule type" value="Genomic_DNA"/>
</dbReference>
<evidence type="ECO:0000313" key="3">
    <source>
        <dbReference type="Proteomes" id="UP000029227"/>
    </source>
</evidence>
<evidence type="ECO:0000259" key="1">
    <source>
        <dbReference type="Pfam" id="PF07045"/>
    </source>
</evidence>
<protein>
    <recommendedName>
        <fullName evidence="1">DUF1330 domain-containing protein</fullName>
    </recommendedName>
</protein>
<dbReference type="InterPro" id="IPR011008">
    <property type="entry name" value="Dimeric_a/b-barrel"/>
</dbReference>
<reference evidence="2 3" key="1">
    <citation type="journal article" date="2014" name="Genome Announc.">
        <title>Draft Genome Sequences of Two Vibrionaceae Species, Vibrio ponticus C121 and Photobacterium aphoticum C119, Isolated as Coral Reef Microbiota.</title>
        <authorList>
            <person name="Al-saari N."/>
            <person name="Meirelles P.M."/>
            <person name="Mino S."/>
            <person name="Suda W."/>
            <person name="Oshima K."/>
            <person name="Hattori M."/>
            <person name="Ohkuma M."/>
            <person name="Thompson F.L."/>
            <person name="Gomez-Gil B."/>
            <person name="Sawabe T."/>
            <person name="Sawabe T."/>
        </authorList>
    </citation>
    <scope>NUCLEOTIDE SEQUENCE [LARGE SCALE GENOMIC DNA]</scope>
    <source>
        <strain evidence="2 3">JCM 19237</strain>
    </source>
</reference>
<evidence type="ECO:0000313" key="2">
    <source>
        <dbReference type="EMBL" id="GAL03846.1"/>
    </source>
</evidence>
<proteinExistence type="predicted"/>
<dbReference type="AlphaFoldDB" id="A0A090QLN6"/>
<dbReference type="STRING" id="754436.JCM19237_1997"/>
<dbReference type="Proteomes" id="UP000029227">
    <property type="component" value="Unassembled WGS sequence"/>
</dbReference>
<dbReference type="InterPro" id="IPR010753">
    <property type="entry name" value="DUF1330"/>
</dbReference>
<sequence length="135" mass="15228">MDVINQLYPSESQLDRLKSSPGSGEIHLLNLFKFREKAEYADGRDTNLTGREAYDLYGHPMAKVLEKYGAEVVFYSEITGLILGQVEDLWDSFVIVKYPSRQALIEMTSSEEFKALSVHREAGLAGQLNIETKIP</sequence>